<dbReference type="RefSeq" id="WP_260278075.1">
    <property type="nucleotide sequence ID" value="NZ_JANAVZ010000009.1"/>
</dbReference>
<evidence type="ECO:0000313" key="1">
    <source>
        <dbReference type="EMBL" id="MCT4334148.1"/>
    </source>
</evidence>
<organism evidence="1 2">
    <name type="scientific">Paracoccus maritimus</name>
    <dbReference type="NCBI Taxonomy" id="2933292"/>
    <lineage>
        <taxon>Bacteria</taxon>
        <taxon>Pseudomonadati</taxon>
        <taxon>Pseudomonadota</taxon>
        <taxon>Alphaproteobacteria</taxon>
        <taxon>Rhodobacterales</taxon>
        <taxon>Paracoccaceae</taxon>
        <taxon>Paracoccus</taxon>
    </lineage>
</organism>
<sequence>MKSQRRDMLLGFFLDGSGGMRIFQDIGFKRPQDIFVKLPGQRQLAALDLRGNTGVFTGGRNTPETGSRVFEGGVTTGKMLARADVVDTLAETFQPTPSDRPARRPDARRGLFSAALLVLHPDHAPLTLRVDHPPTGPICALTDLHRLATTGDYARWLGHVPVLSDKERGLD</sequence>
<protein>
    <submittedName>
        <fullName evidence="1">DUF1028 domain-containing protein</fullName>
    </submittedName>
</protein>
<dbReference type="Proteomes" id="UP001320702">
    <property type="component" value="Unassembled WGS sequence"/>
</dbReference>
<reference evidence="1 2" key="1">
    <citation type="submission" date="2022-04" db="EMBL/GenBank/DDBJ databases">
        <title>Paracoccus sp. YLB-12 draft genome sequence.</title>
        <authorList>
            <person name="Yu L."/>
        </authorList>
    </citation>
    <scope>NUCLEOTIDE SEQUENCE [LARGE SCALE GENOMIC DNA]</scope>
    <source>
        <strain evidence="1 2">YLB-12</strain>
    </source>
</reference>
<dbReference type="InterPro" id="IPR029055">
    <property type="entry name" value="Ntn_hydrolases_N"/>
</dbReference>
<dbReference type="InterPro" id="IPR010430">
    <property type="entry name" value="DUF1028"/>
</dbReference>
<evidence type="ECO:0000313" key="2">
    <source>
        <dbReference type="Proteomes" id="UP001320702"/>
    </source>
</evidence>
<name>A0ABT2KC83_9RHOB</name>
<comment type="caution">
    <text evidence="1">The sequence shown here is derived from an EMBL/GenBank/DDBJ whole genome shotgun (WGS) entry which is preliminary data.</text>
</comment>
<accession>A0ABT2KC83</accession>
<proteinExistence type="predicted"/>
<dbReference type="EMBL" id="JANAVZ010000009">
    <property type="protein sequence ID" value="MCT4334148.1"/>
    <property type="molecule type" value="Genomic_DNA"/>
</dbReference>
<dbReference type="Pfam" id="PF06267">
    <property type="entry name" value="DUF1028"/>
    <property type="match status" value="1"/>
</dbReference>
<dbReference type="SUPFAM" id="SSF56235">
    <property type="entry name" value="N-terminal nucleophile aminohydrolases (Ntn hydrolases)"/>
    <property type="match status" value="1"/>
</dbReference>
<gene>
    <name evidence="1" type="ORF">MU516_14875</name>
</gene>
<dbReference type="Gene3D" id="3.60.20.10">
    <property type="entry name" value="Glutamine Phosphoribosylpyrophosphate, subunit 1, domain 1"/>
    <property type="match status" value="1"/>
</dbReference>
<keyword evidence="2" id="KW-1185">Reference proteome</keyword>